<dbReference type="InterPro" id="IPR028890">
    <property type="entry name" value="Peptidase_C98"/>
</dbReference>
<dbReference type="GO" id="GO:0016926">
    <property type="term" value="P:protein desumoylation"/>
    <property type="evidence" value="ECO:0007669"/>
    <property type="project" value="TreeGrafter"/>
</dbReference>
<protein>
    <recommendedName>
        <fullName evidence="2">USP domain-containing protein</fullName>
    </recommendedName>
</protein>
<gene>
    <name evidence="3" type="ORF">GDO86_004586</name>
</gene>
<dbReference type="Pfam" id="PF15499">
    <property type="entry name" value="Peptidase_C98"/>
    <property type="match status" value="1"/>
</dbReference>
<dbReference type="InterPro" id="IPR033505">
    <property type="entry name" value="USPL1"/>
</dbReference>
<evidence type="ECO:0000313" key="3">
    <source>
        <dbReference type="EMBL" id="KAG8452850.1"/>
    </source>
</evidence>
<feature type="region of interest" description="Disordered" evidence="1">
    <location>
        <begin position="1487"/>
        <end position="1585"/>
    </location>
</feature>
<organism evidence="3 4">
    <name type="scientific">Hymenochirus boettgeri</name>
    <name type="common">Congo dwarf clawed frog</name>
    <dbReference type="NCBI Taxonomy" id="247094"/>
    <lineage>
        <taxon>Eukaryota</taxon>
        <taxon>Metazoa</taxon>
        <taxon>Chordata</taxon>
        <taxon>Craniata</taxon>
        <taxon>Vertebrata</taxon>
        <taxon>Euteleostomi</taxon>
        <taxon>Amphibia</taxon>
        <taxon>Batrachia</taxon>
        <taxon>Anura</taxon>
        <taxon>Pipoidea</taxon>
        <taxon>Pipidae</taxon>
        <taxon>Pipinae</taxon>
        <taxon>Hymenochirus</taxon>
    </lineage>
</organism>
<feature type="compositionally biased region" description="Basic and acidic residues" evidence="1">
    <location>
        <begin position="1044"/>
        <end position="1071"/>
    </location>
</feature>
<comment type="caution">
    <text evidence="3">The sequence shown here is derived from an EMBL/GenBank/DDBJ whole genome shotgun (WGS) entry which is preliminary data.</text>
</comment>
<sequence length="1585" mass="174178">MKKLSQWVNMMASETPGSTVSMVGQGSILDKSSLHMVGCLGKNLDSCATPADGYCPACKVKGLLQPLRTYRINFTQSIYLCANPQCIYPLGYTPLDNIITNTTNDKSPIKQQKRKLSDSPEAAVFCAKKHKRDAFMCCPSGLKTQFSASKMECFKSETASTEQNFDVSRSLQEKQDENNLHEQPSRLIPHPDTSSGLHGERTLLDLQEISPCKSSLLPIKLHVNCSDSHRGTVEHDHTRMVTLNSILHSSKDHDQALSFSQPVDSENEPCLNKISLNGSPKTGADVQHSLSALIPCTPLVSPSLIIAHPKVDRNAEDDVHNCSNKDCCSMKITDPTLEGNQSEVYKWIPNSQSSTLPLNPANVIGSPINGSSMCPSGSAPVTSTPFLLREQCKILGNSPTDESASYNNVCLTKDIMDRAYNDYSETYNKPKGDQTSLKTLPLFHSIHTYPENGLGLNASKEVSGSLFSEVTDGKGHGTEPLLPSSISNTSTARNFPNNDSMSDASNVSNLSYNSLGHPKDNITLSDASSIFCPYDDHCEDSSTDTKVVPLPEDSRQQCKLKSQSLVIPLATSVGLCDLMKKDITVVTELNTSLCKDVNDESCTDIATSSVTEGAISPSNTLNNQLHIFSLSQEKDIGDGGLCINTDIKDRIITNLEDAALPCKNPIHSLLNRPREPEFSVSCRSLHGTETTFPAIDTLVKGTSPIHTAPVFHDINISTLNVTTMRQSSEKVQGNMLPTLSCGSSNEGTSIQFFVNAHSLAKSIMETEVQEKSANSICDNNVSSKVHLKYSDSVNKEDAKFPEFVKQGLGGCLSTVSSCSFHGPERKDSEPLEKTDRIVLAKPAVEGTNHVTLVSDPSLRCVNSQDNGLMEWSSSGPLLNNKTYNLKKETEQICPEHLKNSVNMCDSVSYSTAARKDDRINQEEGTLSESRQAEQIVLNDHVESKSAFSPASWNGTVTRFQISDTSGEMVRSAHSGHVVDENINSVTAGEKSLKVSHDKGQMELSSSLCSGVNDKISGSINVNTSSLSVVGTLVSYQKQINHPEQNPKDMHDSILHNKDGQKDGDKNQEKCSDCGQQEQIVLNCPVDQKSVSLSSPHDTEAKCPESDTLEKISSPVINNSAMNNVTIEENLLEGKCNNPQGISDNIEKIEENESMELDNPVVCCDDPVNPNVEEQLQSPCHEIHLPSSSESAMIESYDVEAILPVEPECVSKSAPGLCKQLLQWRNRYSLCWLDCILSALVHSLTLKTIVGKTYSTENSIVGQLINQYKKICEQLAKNGEDKRGRSRGLRSIEKKMKEIQMATFEKVKPILRCELGVKETPVFAFPILLQQDPEMQTCFMHSGVWKFTCRLCRYEYQDKYQQTMATFTKILPEWRPLNAIHRSPCNKCQDSDQRRMLTIKKIHQIFMLHFVEGLPCNDLGAYAFKFEEHFYEVKTVIQYHNEHFSTWIANEDGSWLESDDLKGNYCRKHNNFNVPASEIHIVMWERNSSKSTKGKNTHSVGTGNKTLHSSDSVVKTLQPSRPATLNTPPKVSPVDVPPKASPVDVPPMASPVDVPPMASPVDVPPMASPVDVPPMASPVDVPPMAS</sequence>
<feature type="region of interest" description="Disordered" evidence="1">
    <location>
        <begin position="1041"/>
        <end position="1071"/>
    </location>
</feature>
<evidence type="ECO:0000259" key="2">
    <source>
        <dbReference type="PROSITE" id="PS50235"/>
    </source>
</evidence>
<dbReference type="GO" id="GO:0015030">
    <property type="term" value="C:Cajal body"/>
    <property type="evidence" value="ECO:0007669"/>
    <property type="project" value="TreeGrafter"/>
</dbReference>
<dbReference type="InterPro" id="IPR028889">
    <property type="entry name" value="USP"/>
</dbReference>
<feature type="domain" description="USP" evidence="2">
    <location>
        <begin position="1221"/>
        <end position="1486"/>
    </location>
</feature>
<feature type="compositionally biased region" description="Polar residues" evidence="1">
    <location>
        <begin position="1496"/>
        <end position="1526"/>
    </location>
</feature>
<feature type="compositionally biased region" description="Pro residues" evidence="1">
    <location>
        <begin position="1534"/>
        <end position="1575"/>
    </location>
</feature>
<dbReference type="OrthoDB" id="6160353at2759"/>
<feature type="compositionally biased region" description="Basic and acidic residues" evidence="1">
    <location>
        <begin position="171"/>
        <end position="184"/>
    </location>
</feature>
<dbReference type="EMBL" id="JAACNH010000002">
    <property type="protein sequence ID" value="KAG8452850.1"/>
    <property type="molecule type" value="Genomic_DNA"/>
</dbReference>
<keyword evidence="4" id="KW-1185">Reference proteome</keyword>
<dbReference type="PANTHER" id="PTHR15294:SF3">
    <property type="entry name" value="SUMO-SPECIFIC ISOPEPTIDASE USPL1"/>
    <property type="match status" value="1"/>
</dbReference>
<feature type="region of interest" description="Disordered" evidence="1">
    <location>
        <begin position="164"/>
        <end position="198"/>
    </location>
</feature>
<dbReference type="GO" id="GO:0032183">
    <property type="term" value="F:SUMO binding"/>
    <property type="evidence" value="ECO:0007669"/>
    <property type="project" value="InterPro"/>
</dbReference>
<dbReference type="PANTHER" id="PTHR15294">
    <property type="entry name" value="RETINOVIN-RELATED"/>
    <property type="match status" value="1"/>
</dbReference>
<name>A0A8T2KB80_9PIPI</name>
<dbReference type="Proteomes" id="UP000812440">
    <property type="component" value="Chromosome 2"/>
</dbReference>
<dbReference type="PROSITE" id="PS50235">
    <property type="entry name" value="USP_3"/>
    <property type="match status" value="1"/>
</dbReference>
<accession>A0A8T2KB80</accession>
<evidence type="ECO:0000256" key="1">
    <source>
        <dbReference type="SAM" id="MobiDB-lite"/>
    </source>
</evidence>
<reference evidence="3" key="1">
    <citation type="thesis" date="2020" institute="ProQuest LLC" country="789 East Eisenhower Parkway, Ann Arbor, MI, USA">
        <title>Comparative Genomics and Chromosome Evolution.</title>
        <authorList>
            <person name="Mudd A.B."/>
        </authorList>
    </citation>
    <scope>NUCLEOTIDE SEQUENCE</scope>
    <source>
        <strain evidence="3">Female2</strain>
        <tissue evidence="3">Blood</tissue>
    </source>
</reference>
<evidence type="ECO:0000313" key="4">
    <source>
        <dbReference type="Proteomes" id="UP000812440"/>
    </source>
</evidence>
<proteinExistence type="predicted"/>
<feature type="non-terminal residue" evidence="3">
    <location>
        <position position="1585"/>
    </location>
</feature>
<dbReference type="GO" id="GO:0030576">
    <property type="term" value="P:Cajal body organization"/>
    <property type="evidence" value="ECO:0007669"/>
    <property type="project" value="InterPro"/>
</dbReference>